<keyword evidence="2" id="KW-1185">Reference proteome</keyword>
<accession>A0ABY7FS00</accession>
<organism evidence="1 2">
    <name type="scientific">Mya arenaria</name>
    <name type="common">Soft-shell clam</name>
    <dbReference type="NCBI Taxonomy" id="6604"/>
    <lineage>
        <taxon>Eukaryota</taxon>
        <taxon>Metazoa</taxon>
        <taxon>Spiralia</taxon>
        <taxon>Lophotrochozoa</taxon>
        <taxon>Mollusca</taxon>
        <taxon>Bivalvia</taxon>
        <taxon>Autobranchia</taxon>
        <taxon>Heteroconchia</taxon>
        <taxon>Euheterodonta</taxon>
        <taxon>Imparidentia</taxon>
        <taxon>Neoheterodontei</taxon>
        <taxon>Myida</taxon>
        <taxon>Myoidea</taxon>
        <taxon>Myidae</taxon>
        <taxon>Mya</taxon>
    </lineage>
</organism>
<dbReference type="EMBL" id="CP111025">
    <property type="protein sequence ID" value="WAR25008.1"/>
    <property type="molecule type" value="Genomic_DNA"/>
</dbReference>
<gene>
    <name evidence="1" type="ORF">MAR_010712</name>
</gene>
<dbReference type="InterPro" id="IPR016187">
    <property type="entry name" value="CTDL_fold"/>
</dbReference>
<proteinExistence type="predicted"/>
<feature type="non-terminal residue" evidence="1">
    <location>
        <position position="1"/>
    </location>
</feature>
<evidence type="ECO:0008006" key="3">
    <source>
        <dbReference type="Google" id="ProtNLM"/>
    </source>
</evidence>
<dbReference type="CDD" id="cd00037">
    <property type="entry name" value="CLECT"/>
    <property type="match status" value="1"/>
</dbReference>
<reference evidence="1" key="1">
    <citation type="submission" date="2022-11" db="EMBL/GenBank/DDBJ databases">
        <title>Centuries of genome instability and evolution in soft-shell clam transmissible cancer (bioRxiv).</title>
        <authorList>
            <person name="Hart S.F.M."/>
            <person name="Yonemitsu M.A."/>
            <person name="Giersch R.M."/>
            <person name="Beal B.F."/>
            <person name="Arriagada G."/>
            <person name="Davis B.W."/>
            <person name="Ostrander E.A."/>
            <person name="Goff S.P."/>
            <person name="Metzger M.J."/>
        </authorList>
    </citation>
    <scope>NUCLEOTIDE SEQUENCE</scope>
    <source>
        <strain evidence="1">MELC-2E11</strain>
        <tissue evidence="1">Siphon/mantle</tissue>
    </source>
</reference>
<evidence type="ECO:0000313" key="1">
    <source>
        <dbReference type="EMBL" id="WAR25008.1"/>
    </source>
</evidence>
<dbReference type="Proteomes" id="UP001164746">
    <property type="component" value="Chromosome 14"/>
</dbReference>
<evidence type="ECO:0000313" key="2">
    <source>
        <dbReference type="Proteomes" id="UP001164746"/>
    </source>
</evidence>
<name>A0ABY7FS00_MYAAR</name>
<dbReference type="SUPFAM" id="SSF56436">
    <property type="entry name" value="C-type lectin-like"/>
    <property type="match status" value="1"/>
</dbReference>
<sequence>MSGWPHCLPYTSHQSEWRQRRVVGQSGRTTMYFDGSSTDRLCGGLNRWKRWLTKTNRFDIFFKSGYGSNTERGFRLLWKGVGTTFLTSSNASWSQAQEMCSEEGGTMLTDGSYIEVSQEDLAAKMDAANITEAWIGRYYTPWSWLKGCYTYTDDMLPERAVHFKSNQ</sequence>
<protein>
    <recommendedName>
        <fullName evidence="3">C-type lectin domain-containing protein</fullName>
    </recommendedName>
</protein>